<dbReference type="Proteomes" id="UP000053235">
    <property type="component" value="Unassembled WGS sequence"/>
</dbReference>
<proteinExistence type="predicted"/>
<name>A0A0M7AJA9_9HYPH</name>
<evidence type="ECO:0000313" key="1">
    <source>
        <dbReference type="EMBL" id="CTQ75245.1"/>
    </source>
</evidence>
<accession>A0A0M7AJA9</accession>
<dbReference type="AlphaFoldDB" id="A0A0M7AJA9"/>
<keyword evidence="2" id="KW-1185">Reference proteome</keyword>
<sequence>MSKVSKTTICCEANDHYDRIEYYAKSRDHRLVPRKWRDEAGPNPLVMQGLNVS</sequence>
<protein>
    <submittedName>
        <fullName evidence="1">Uncharacterized protein</fullName>
    </submittedName>
</protein>
<evidence type="ECO:0000313" key="2">
    <source>
        <dbReference type="Proteomes" id="UP000053235"/>
    </source>
</evidence>
<reference evidence="2" key="1">
    <citation type="submission" date="2015-07" db="EMBL/GenBank/DDBJ databases">
        <authorList>
            <person name="Rodrigo-Torres Lidia"/>
            <person name="Arahal R.David."/>
        </authorList>
    </citation>
    <scope>NUCLEOTIDE SEQUENCE [LARGE SCALE GENOMIC DNA]</scope>
    <source>
        <strain evidence="2">CECT 5112</strain>
    </source>
</reference>
<gene>
    <name evidence="1" type="ORF">LAX5112_04159</name>
</gene>
<dbReference type="EMBL" id="CXWD01000020">
    <property type="protein sequence ID" value="CTQ75245.1"/>
    <property type="molecule type" value="Genomic_DNA"/>
</dbReference>
<organism evidence="1 2">
    <name type="scientific">Roseibium alexandrii</name>
    <dbReference type="NCBI Taxonomy" id="388408"/>
    <lineage>
        <taxon>Bacteria</taxon>
        <taxon>Pseudomonadati</taxon>
        <taxon>Pseudomonadota</taxon>
        <taxon>Alphaproteobacteria</taxon>
        <taxon>Hyphomicrobiales</taxon>
        <taxon>Stappiaceae</taxon>
        <taxon>Roseibium</taxon>
    </lineage>
</organism>